<evidence type="ECO:0000259" key="2">
    <source>
        <dbReference type="Pfam" id="PF02357"/>
    </source>
</evidence>
<dbReference type="InterPro" id="IPR008991">
    <property type="entry name" value="Translation_prot_SH3-like_sf"/>
</dbReference>
<dbReference type="NCBIfam" id="NF033644">
    <property type="entry name" value="antiterm_UpxY"/>
    <property type="match status" value="1"/>
</dbReference>
<organism evidence="3 4">
    <name type="scientific">Candidatus Coprenecus avistercoris</name>
    <dbReference type="NCBI Taxonomy" id="2840730"/>
    <lineage>
        <taxon>Bacteria</taxon>
        <taxon>Pseudomonadati</taxon>
        <taxon>Bacteroidota</taxon>
        <taxon>Bacteroidia</taxon>
        <taxon>Bacteroidales</taxon>
        <taxon>Rikenellaceae</taxon>
        <taxon>Rikenellaceae incertae sedis</taxon>
        <taxon>Candidatus Coprenecus</taxon>
    </lineage>
</organism>
<name>A0A9D1E1N1_9BACT</name>
<dbReference type="GO" id="GO:0006354">
    <property type="term" value="P:DNA-templated transcription elongation"/>
    <property type="evidence" value="ECO:0007669"/>
    <property type="project" value="InterPro"/>
</dbReference>
<reference evidence="3" key="1">
    <citation type="submission" date="2020-10" db="EMBL/GenBank/DDBJ databases">
        <authorList>
            <person name="Gilroy R."/>
        </authorList>
    </citation>
    <scope>NUCLEOTIDE SEQUENCE</scope>
    <source>
        <strain evidence="3">ChiHjej13B12-12457</strain>
    </source>
</reference>
<dbReference type="SUPFAM" id="SSF82679">
    <property type="entry name" value="N-utilization substance G protein NusG, N-terminal domain"/>
    <property type="match status" value="1"/>
</dbReference>
<evidence type="ECO:0000313" key="4">
    <source>
        <dbReference type="Proteomes" id="UP000886744"/>
    </source>
</evidence>
<evidence type="ECO:0000256" key="1">
    <source>
        <dbReference type="ARBA" id="ARBA00023163"/>
    </source>
</evidence>
<accession>A0A9D1E1N1</accession>
<sequence length="186" mass="21037">MIAAAQNTTSETPVQWFAMSATFRREIKARALLEAAGIECFIPMKYMAVTKRDGRKAKELVPAVHNLIFVHARREEIQAVKADIPYLQWLTRPCDGRNIPTIVPDKDMEQFIQVTRDSNEKLVYLRPDEIDLRKGTPIRILGGPFNGIEGTFIKIQGHRNRRVVVMLKGIIGVAMAEVTPDLIEVL</sequence>
<dbReference type="Pfam" id="PF02357">
    <property type="entry name" value="NusG"/>
    <property type="match status" value="1"/>
</dbReference>
<gene>
    <name evidence="3" type="ORF">IAC94_05345</name>
</gene>
<dbReference type="InterPro" id="IPR006645">
    <property type="entry name" value="NGN-like_dom"/>
</dbReference>
<protein>
    <submittedName>
        <fullName evidence="3">UpxY family transcription antiterminator</fullName>
    </submittedName>
</protein>
<keyword evidence="1" id="KW-0804">Transcription</keyword>
<dbReference type="CDD" id="cd09895">
    <property type="entry name" value="NGN_SP_UpxY"/>
    <property type="match status" value="1"/>
</dbReference>
<dbReference type="InterPro" id="IPR036735">
    <property type="entry name" value="NGN_dom_sf"/>
</dbReference>
<dbReference type="SUPFAM" id="SSF50104">
    <property type="entry name" value="Translation proteins SH3-like domain"/>
    <property type="match status" value="1"/>
</dbReference>
<reference evidence="3" key="2">
    <citation type="journal article" date="2021" name="PeerJ">
        <title>Extensive microbial diversity within the chicken gut microbiome revealed by metagenomics and culture.</title>
        <authorList>
            <person name="Gilroy R."/>
            <person name="Ravi A."/>
            <person name="Getino M."/>
            <person name="Pursley I."/>
            <person name="Horton D.L."/>
            <person name="Alikhan N.F."/>
            <person name="Baker D."/>
            <person name="Gharbi K."/>
            <person name="Hall N."/>
            <person name="Watson M."/>
            <person name="Adriaenssens E.M."/>
            <person name="Foster-Nyarko E."/>
            <person name="Jarju S."/>
            <person name="Secka A."/>
            <person name="Antonio M."/>
            <person name="Oren A."/>
            <person name="Chaudhuri R.R."/>
            <person name="La Ragione R."/>
            <person name="Hildebrand F."/>
            <person name="Pallen M.J."/>
        </authorList>
    </citation>
    <scope>NUCLEOTIDE SEQUENCE</scope>
    <source>
        <strain evidence="3">ChiHjej13B12-12457</strain>
    </source>
</reference>
<evidence type="ECO:0000313" key="3">
    <source>
        <dbReference type="EMBL" id="HIR62928.1"/>
    </source>
</evidence>
<feature type="domain" description="NusG-like N-terminal" evidence="2">
    <location>
        <begin position="15"/>
        <end position="111"/>
    </location>
</feature>
<dbReference type="AlphaFoldDB" id="A0A9D1E1N1"/>
<comment type="caution">
    <text evidence="3">The sequence shown here is derived from an EMBL/GenBank/DDBJ whole genome shotgun (WGS) entry which is preliminary data.</text>
</comment>
<dbReference type="EMBL" id="DVHI01000069">
    <property type="protein sequence ID" value="HIR62928.1"/>
    <property type="molecule type" value="Genomic_DNA"/>
</dbReference>
<proteinExistence type="predicted"/>
<dbReference type="Gene3D" id="3.30.70.940">
    <property type="entry name" value="NusG, N-terminal domain"/>
    <property type="match status" value="1"/>
</dbReference>
<dbReference type="Proteomes" id="UP000886744">
    <property type="component" value="Unassembled WGS sequence"/>
</dbReference>